<proteinExistence type="predicted"/>
<organism evidence="1 2">
    <name type="scientific">Cellulophaga baltica</name>
    <dbReference type="NCBI Taxonomy" id="76594"/>
    <lineage>
        <taxon>Bacteria</taxon>
        <taxon>Pseudomonadati</taxon>
        <taxon>Bacteroidota</taxon>
        <taxon>Flavobacteriia</taxon>
        <taxon>Flavobacteriales</taxon>
        <taxon>Flavobacteriaceae</taxon>
        <taxon>Cellulophaga</taxon>
    </lineage>
</organism>
<evidence type="ECO:0000313" key="1">
    <source>
        <dbReference type="EMBL" id="SDF26292.1"/>
    </source>
</evidence>
<dbReference type="Proteomes" id="UP000182114">
    <property type="component" value="Unassembled WGS sequence"/>
</dbReference>
<protein>
    <submittedName>
        <fullName evidence="1">Uncharacterized protein</fullName>
    </submittedName>
</protein>
<dbReference type="RefSeq" id="WP_175444444.1">
    <property type="nucleotide sequence ID" value="NZ_FNBD01000010.1"/>
</dbReference>
<keyword evidence="2" id="KW-1185">Reference proteome</keyword>
<dbReference type="AlphaFoldDB" id="A0A1G7JMV8"/>
<gene>
    <name evidence="1" type="ORF">SAMN04487992_11010</name>
</gene>
<sequence>MENFSEFALENQEMIFGGGHTATRYTSSQGTGGRDIYDDRADTIVYFAPEE</sequence>
<name>A0A1G7JMV8_9FLAO</name>
<accession>A0A1G7JMV8</accession>
<dbReference type="EMBL" id="FNBD01000010">
    <property type="protein sequence ID" value="SDF26292.1"/>
    <property type="molecule type" value="Genomic_DNA"/>
</dbReference>
<evidence type="ECO:0000313" key="2">
    <source>
        <dbReference type="Proteomes" id="UP000182114"/>
    </source>
</evidence>
<reference evidence="2" key="1">
    <citation type="submission" date="2016-10" db="EMBL/GenBank/DDBJ databases">
        <authorList>
            <person name="Varghese N."/>
            <person name="Submissions S."/>
        </authorList>
    </citation>
    <scope>NUCLEOTIDE SEQUENCE [LARGE SCALE GENOMIC DNA]</scope>
    <source>
        <strain evidence="2">DSM 24729</strain>
    </source>
</reference>